<evidence type="ECO:0000256" key="3">
    <source>
        <dbReference type="ARBA" id="ARBA00022692"/>
    </source>
</evidence>
<sequence length="121" mass="12185">MAGVVLAVVLGGVVGALARFGLSQRFPAKAGRLAPGILIANVVGSAIGGAVLGLAERAALSDEWSLIILTGFCGGLTTFSTWSVDTVELALGKHWRAALANLVVTLALAVGTAAVAYLLTR</sequence>
<dbReference type="EMBL" id="JACCBI010000001">
    <property type="protein sequence ID" value="NYD68246.1"/>
    <property type="molecule type" value="Genomic_DNA"/>
</dbReference>
<accession>A0A4Q2M1T0</accession>
<keyword evidence="13" id="KW-1185">Reference proteome</keyword>
<proteinExistence type="inferred from homology"/>
<keyword evidence="5 10" id="KW-0472">Membrane</keyword>
<dbReference type="GO" id="GO:0005886">
    <property type="term" value="C:plasma membrane"/>
    <property type="evidence" value="ECO:0007669"/>
    <property type="project" value="UniProtKB-SubCell"/>
</dbReference>
<keyword evidence="2 10" id="KW-1003">Cell membrane</keyword>
<evidence type="ECO:0000256" key="4">
    <source>
        <dbReference type="ARBA" id="ARBA00022989"/>
    </source>
</evidence>
<dbReference type="PANTHER" id="PTHR28259">
    <property type="entry name" value="FLUORIDE EXPORT PROTEIN 1-RELATED"/>
    <property type="match status" value="1"/>
</dbReference>
<organism evidence="12 13">
    <name type="scientific">Agromyces atrinae</name>
    <dbReference type="NCBI Taxonomy" id="592376"/>
    <lineage>
        <taxon>Bacteria</taxon>
        <taxon>Bacillati</taxon>
        <taxon>Actinomycetota</taxon>
        <taxon>Actinomycetes</taxon>
        <taxon>Micrococcales</taxon>
        <taxon>Microbacteriaceae</taxon>
        <taxon>Agromyces</taxon>
    </lineage>
</organism>
<evidence type="ECO:0000256" key="6">
    <source>
        <dbReference type="ARBA" id="ARBA00023303"/>
    </source>
</evidence>
<dbReference type="NCBIfam" id="TIGR00494">
    <property type="entry name" value="crcB"/>
    <property type="match status" value="1"/>
</dbReference>
<keyword evidence="10" id="KW-0813">Transport</keyword>
<evidence type="ECO:0000256" key="5">
    <source>
        <dbReference type="ARBA" id="ARBA00023136"/>
    </source>
</evidence>
<feature type="binding site" evidence="10">
    <location>
        <position position="74"/>
    </location>
    <ligand>
        <name>Na(+)</name>
        <dbReference type="ChEBI" id="CHEBI:29101"/>
        <note>structural</note>
    </ligand>
</feature>
<keyword evidence="10" id="KW-0479">Metal-binding</keyword>
<comment type="caution">
    <text evidence="12">The sequence shown here is derived from an EMBL/GenBank/DDBJ whole genome shotgun (WGS) entry which is preliminary data.</text>
</comment>
<dbReference type="RefSeq" id="WP_129176405.1">
    <property type="nucleotide sequence ID" value="NZ_JACCBI010000001.1"/>
</dbReference>
<evidence type="ECO:0000256" key="8">
    <source>
        <dbReference type="ARBA" id="ARBA00035585"/>
    </source>
</evidence>
<feature type="transmembrane region" description="Helical" evidence="10">
    <location>
        <begin position="96"/>
        <end position="119"/>
    </location>
</feature>
<gene>
    <name evidence="10 12" type="primary">crcB</name>
    <name evidence="10" type="synonym">fluC</name>
    <name evidence="11" type="ORF">BJ972_002765</name>
    <name evidence="12" type="ORF">ESP50_14485</name>
</gene>
<evidence type="ECO:0000313" key="12">
    <source>
        <dbReference type="EMBL" id="RXZ85688.1"/>
    </source>
</evidence>
<dbReference type="Pfam" id="PF02537">
    <property type="entry name" value="CRCB"/>
    <property type="match status" value="1"/>
</dbReference>
<dbReference type="Proteomes" id="UP000292686">
    <property type="component" value="Unassembled WGS sequence"/>
</dbReference>
<keyword evidence="4 10" id="KW-1133">Transmembrane helix</keyword>
<evidence type="ECO:0000313" key="14">
    <source>
        <dbReference type="Proteomes" id="UP000581087"/>
    </source>
</evidence>
<evidence type="ECO:0000256" key="1">
    <source>
        <dbReference type="ARBA" id="ARBA00004651"/>
    </source>
</evidence>
<evidence type="ECO:0000256" key="9">
    <source>
        <dbReference type="ARBA" id="ARBA00049940"/>
    </source>
</evidence>
<feature type="transmembrane region" description="Helical" evidence="10">
    <location>
        <begin position="66"/>
        <end position="84"/>
    </location>
</feature>
<dbReference type="AlphaFoldDB" id="A0A4Q2M1T0"/>
<evidence type="ECO:0000256" key="10">
    <source>
        <dbReference type="HAMAP-Rule" id="MF_00454"/>
    </source>
</evidence>
<evidence type="ECO:0000313" key="11">
    <source>
        <dbReference type="EMBL" id="NYD68246.1"/>
    </source>
</evidence>
<name>A0A4Q2M1T0_9MICO</name>
<evidence type="ECO:0000256" key="7">
    <source>
        <dbReference type="ARBA" id="ARBA00035120"/>
    </source>
</evidence>
<keyword evidence="10" id="KW-0915">Sodium</keyword>
<keyword evidence="6 10" id="KW-0407">Ion channel</keyword>
<dbReference type="PANTHER" id="PTHR28259:SF1">
    <property type="entry name" value="FLUORIDE EXPORT PROTEIN 1-RELATED"/>
    <property type="match status" value="1"/>
</dbReference>
<protein>
    <recommendedName>
        <fullName evidence="10">Fluoride-specific ion channel FluC</fullName>
    </recommendedName>
</protein>
<comment type="catalytic activity">
    <reaction evidence="8">
        <text>fluoride(in) = fluoride(out)</text>
        <dbReference type="Rhea" id="RHEA:76159"/>
        <dbReference type="ChEBI" id="CHEBI:17051"/>
    </reaction>
    <physiologicalReaction direction="left-to-right" evidence="8">
        <dbReference type="Rhea" id="RHEA:76160"/>
    </physiologicalReaction>
</comment>
<reference evidence="11 14" key="2">
    <citation type="submission" date="2020-07" db="EMBL/GenBank/DDBJ databases">
        <title>Sequencing the genomes of 1000 actinobacteria strains.</title>
        <authorList>
            <person name="Klenk H.-P."/>
        </authorList>
    </citation>
    <scope>NUCLEOTIDE SEQUENCE [LARGE SCALE GENOMIC DNA]</scope>
    <source>
        <strain evidence="11 14">DSM 23870</strain>
    </source>
</reference>
<comment type="similarity">
    <text evidence="7 10">Belongs to the fluoride channel Fluc/FEX (TC 1.A.43) family.</text>
</comment>
<keyword evidence="3 10" id="KW-0812">Transmembrane</keyword>
<dbReference type="OrthoDB" id="5148600at2"/>
<feature type="binding site" evidence="10">
    <location>
        <position position="77"/>
    </location>
    <ligand>
        <name>Na(+)</name>
        <dbReference type="ChEBI" id="CHEBI:29101"/>
        <note>structural</note>
    </ligand>
</feature>
<keyword evidence="10" id="KW-0406">Ion transport</keyword>
<dbReference type="GO" id="GO:0046872">
    <property type="term" value="F:metal ion binding"/>
    <property type="evidence" value="ECO:0007669"/>
    <property type="project" value="UniProtKB-KW"/>
</dbReference>
<dbReference type="EMBL" id="SDPM01000008">
    <property type="protein sequence ID" value="RXZ85688.1"/>
    <property type="molecule type" value="Genomic_DNA"/>
</dbReference>
<dbReference type="InterPro" id="IPR003691">
    <property type="entry name" value="FluC"/>
</dbReference>
<comment type="activity regulation">
    <text evidence="10">Na(+) is not transported, but it plays an essential structural role and its presence is essential for fluoride channel function.</text>
</comment>
<comment type="function">
    <text evidence="9 10">Fluoride-specific ion channel. Important for reducing fluoride concentration in the cell, thus reducing its toxicity.</text>
</comment>
<dbReference type="Proteomes" id="UP000581087">
    <property type="component" value="Unassembled WGS sequence"/>
</dbReference>
<evidence type="ECO:0000313" key="13">
    <source>
        <dbReference type="Proteomes" id="UP000292686"/>
    </source>
</evidence>
<feature type="transmembrane region" description="Helical" evidence="10">
    <location>
        <begin position="33"/>
        <end position="54"/>
    </location>
</feature>
<comment type="subcellular location">
    <subcellularLocation>
        <location evidence="1 10">Cell membrane</location>
        <topology evidence="1 10">Multi-pass membrane protein</topology>
    </subcellularLocation>
</comment>
<evidence type="ECO:0000256" key="2">
    <source>
        <dbReference type="ARBA" id="ARBA00022475"/>
    </source>
</evidence>
<dbReference type="GO" id="GO:0062054">
    <property type="term" value="F:fluoride channel activity"/>
    <property type="evidence" value="ECO:0007669"/>
    <property type="project" value="UniProtKB-UniRule"/>
</dbReference>
<dbReference type="HAMAP" id="MF_00454">
    <property type="entry name" value="FluC"/>
    <property type="match status" value="1"/>
</dbReference>
<dbReference type="GO" id="GO:0140114">
    <property type="term" value="P:cellular detoxification of fluoride"/>
    <property type="evidence" value="ECO:0007669"/>
    <property type="project" value="UniProtKB-UniRule"/>
</dbReference>
<reference evidence="12 13" key="1">
    <citation type="submission" date="2019-01" db="EMBL/GenBank/DDBJ databases">
        <title>Agromyces.</title>
        <authorList>
            <person name="Li J."/>
        </authorList>
    </citation>
    <scope>NUCLEOTIDE SEQUENCE [LARGE SCALE GENOMIC DNA]</scope>
    <source>
        <strain evidence="12 13">DSM 23870</strain>
    </source>
</reference>